<sequence length="327" mass="35976">MLEQLNRLLEKLMPYLAPISVIIGVMFGNQFSEIAFLVPWIFAFMTFVGSLSSNFQSFHRAITNPLPIVIALAMLHIIMPLWAFAVGHLTFEQDMLTITGLVIAMVIPTGVTSFIWVSMCKGNVALTLSIILIDTILSPFVVPYSLSLLVGKSVEMDVWAIMKGLTGMIVLPSIVGMCFNQITKGKIRTTWGVRLAPFSKIALAIVIMINSSVVSPYLRDVNWHLISVAVTVLFIAACGYLLSWIIAKVIKREKEVVIALTFTGGMRNISAGAVLAVAYFPQAVAVPVVVGMLFQQVLASIYGKLLNKHYLKEKHGTSSLKNRQMDL</sequence>
<dbReference type="EMBL" id="JAMQKC010000006">
    <property type="protein sequence ID" value="MDC3417107.1"/>
    <property type="molecule type" value="Genomic_DNA"/>
</dbReference>
<dbReference type="RefSeq" id="WP_272446169.1">
    <property type="nucleotide sequence ID" value="NZ_JAMQKC010000006.1"/>
</dbReference>
<feature type="transmembrane region" description="Helical" evidence="5">
    <location>
        <begin position="124"/>
        <end position="146"/>
    </location>
</feature>
<keyword evidence="7" id="KW-1185">Reference proteome</keyword>
<evidence type="ECO:0000256" key="1">
    <source>
        <dbReference type="ARBA" id="ARBA00004141"/>
    </source>
</evidence>
<feature type="transmembrane region" description="Helical" evidence="5">
    <location>
        <begin position="66"/>
        <end position="89"/>
    </location>
</feature>
<dbReference type="Gene3D" id="1.20.1530.20">
    <property type="match status" value="1"/>
</dbReference>
<dbReference type="InterPro" id="IPR038770">
    <property type="entry name" value="Na+/solute_symporter_sf"/>
</dbReference>
<comment type="subcellular location">
    <subcellularLocation>
        <location evidence="1">Membrane</location>
        <topology evidence="1">Multi-pass membrane protein</topology>
    </subcellularLocation>
</comment>
<evidence type="ECO:0000313" key="6">
    <source>
        <dbReference type="EMBL" id="MDC3417107.1"/>
    </source>
</evidence>
<protein>
    <submittedName>
        <fullName evidence="6">Bile acid:sodium symporter family protein</fullName>
    </submittedName>
</protein>
<proteinExistence type="predicted"/>
<feature type="transmembrane region" description="Helical" evidence="5">
    <location>
        <begin position="221"/>
        <end position="244"/>
    </location>
</feature>
<name>A0A9X3WC76_9BACI</name>
<organism evidence="6 7">
    <name type="scientific">Aquibacillus salsiterrae</name>
    <dbReference type="NCBI Taxonomy" id="2950439"/>
    <lineage>
        <taxon>Bacteria</taxon>
        <taxon>Bacillati</taxon>
        <taxon>Bacillota</taxon>
        <taxon>Bacilli</taxon>
        <taxon>Bacillales</taxon>
        <taxon>Bacillaceae</taxon>
        <taxon>Aquibacillus</taxon>
    </lineage>
</organism>
<evidence type="ECO:0000256" key="4">
    <source>
        <dbReference type="ARBA" id="ARBA00023136"/>
    </source>
</evidence>
<dbReference type="Proteomes" id="UP001145069">
    <property type="component" value="Unassembled WGS sequence"/>
</dbReference>
<dbReference type="PANTHER" id="PTHR10361:SF28">
    <property type="entry name" value="P3 PROTEIN-RELATED"/>
    <property type="match status" value="1"/>
</dbReference>
<gene>
    <name evidence="6" type="ORF">NC799_09245</name>
</gene>
<feature type="transmembrane region" description="Helical" evidence="5">
    <location>
        <begin position="12"/>
        <end position="28"/>
    </location>
</feature>
<reference evidence="6" key="1">
    <citation type="submission" date="2022-06" db="EMBL/GenBank/DDBJ databases">
        <title>Aquibacillus sp. a new bacterium isolated from soil saline samples.</title>
        <authorList>
            <person name="Galisteo C."/>
            <person name="De La Haba R."/>
            <person name="Sanchez-Porro C."/>
            <person name="Ventosa A."/>
        </authorList>
    </citation>
    <scope>NUCLEOTIDE SEQUENCE</scope>
    <source>
        <strain evidence="6">3ASR75-54</strain>
    </source>
</reference>
<feature type="transmembrane region" description="Helical" evidence="5">
    <location>
        <begin position="95"/>
        <end position="117"/>
    </location>
</feature>
<feature type="transmembrane region" description="Helical" evidence="5">
    <location>
        <begin position="158"/>
        <end position="179"/>
    </location>
</feature>
<feature type="transmembrane region" description="Helical" evidence="5">
    <location>
        <begin position="34"/>
        <end position="54"/>
    </location>
</feature>
<evidence type="ECO:0000313" key="7">
    <source>
        <dbReference type="Proteomes" id="UP001145069"/>
    </source>
</evidence>
<comment type="caution">
    <text evidence="6">The sequence shown here is derived from an EMBL/GenBank/DDBJ whole genome shotgun (WGS) entry which is preliminary data.</text>
</comment>
<keyword evidence="2 5" id="KW-0812">Transmembrane</keyword>
<feature type="transmembrane region" description="Helical" evidence="5">
    <location>
        <begin position="191"/>
        <end position="209"/>
    </location>
</feature>
<dbReference type="PANTHER" id="PTHR10361">
    <property type="entry name" value="SODIUM-BILE ACID COTRANSPORTER"/>
    <property type="match status" value="1"/>
</dbReference>
<evidence type="ECO:0000256" key="5">
    <source>
        <dbReference type="SAM" id="Phobius"/>
    </source>
</evidence>
<evidence type="ECO:0000256" key="3">
    <source>
        <dbReference type="ARBA" id="ARBA00022989"/>
    </source>
</evidence>
<feature type="transmembrane region" description="Helical" evidence="5">
    <location>
        <begin position="284"/>
        <end position="305"/>
    </location>
</feature>
<dbReference type="AlphaFoldDB" id="A0A9X3WC76"/>
<dbReference type="InterPro" id="IPR004710">
    <property type="entry name" value="Bilac:Na_transpt"/>
</dbReference>
<dbReference type="GO" id="GO:0016020">
    <property type="term" value="C:membrane"/>
    <property type="evidence" value="ECO:0007669"/>
    <property type="project" value="UniProtKB-SubCell"/>
</dbReference>
<accession>A0A9X3WC76</accession>
<dbReference type="InterPro" id="IPR002657">
    <property type="entry name" value="BilAc:Na_symport/Acr3"/>
</dbReference>
<dbReference type="Pfam" id="PF01758">
    <property type="entry name" value="SBF"/>
    <property type="match status" value="1"/>
</dbReference>
<evidence type="ECO:0000256" key="2">
    <source>
        <dbReference type="ARBA" id="ARBA00022692"/>
    </source>
</evidence>
<feature type="transmembrane region" description="Helical" evidence="5">
    <location>
        <begin position="256"/>
        <end position="278"/>
    </location>
</feature>
<keyword evidence="4 5" id="KW-0472">Membrane</keyword>
<keyword evidence="3 5" id="KW-1133">Transmembrane helix</keyword>